<dbReference type="InterPro" id="IPR002937">
    <property type="entry name" value="Amino_oxidase"/>
</dbReference>
<dbReference type="SUPFAM" id="SSF51905">
    <property type="entry name" value="FAD/NAD(P)-binding domain"/>
    <property type="match status" value="1"/>
</dbReference>
<dbReference type="EMBL" id="FQZF01000003">
    <property type="protein sequence ID" value="SHI53547.1"/>
    <property type="molecule type" value="Genomic_DNA"/>
</dbReference>
<dbReference type="InterPro" id="IPR036188">
    <property type="entry name" value="FAD/NAD-bd_sf"/>
</dbReference>
<dbReference type="Gene3D" id="3.50.50.60">
    <property type="entry name" value="FAD/NAD(P)-binding domain"/>
    <property type="match status" value="1"/>
</dbReference>
<feature type="domain" description="Amine oxidase" evidence="1">
    <location>
        <begin position="311"/>
        <end position="398"/>
    </location>
</feature>
<dbReference type="STRING" id="198092.SAMN02745194_00517"/>
<dbReference type="Gene3D" id="3.90.660.20">
    <property type="entry name" value="Protoporphyrinogen oxidase, mitochondrial, domain 2"/>
    <property type="match status" value="1"/>
</dbReference>
<reference evidence="2 3" key="1">
    <citation type="submission" date="2016-11" db="EMBL/GenBank/DDBJ databases">
        <authorList>
            <person name="Jaros S."/>
            <person name="Januszkiewicz K."/>
            <person name="Wedrychowicz H."/>
        </authorList>
    </citation>
    <scope>NUCLEOTIDE SEQUENCE [LARGE SCALE GENOMIC DNA]</scope>
    <source>
        <strain evidence="2 3">DSM 14916</strain>
    </source>
</reference>
<organism evidence="2 3">
    <name type="scientific">Muricoccus roseus</name>
    <dbReference type="NCBI Taxonomy" id="198092"/>
    <lineage>
        <taxon>Bacteria</taxon>
        <taxon>Pseudomonadati</taxon>
        <taxon>Pseudomonadota</taxon>
        <taxon>Alphaproteobacteria</taxon>
        <taxon>Acetobacterales</taxon>
        <taxon>Roseomonadaceae</taxon>
        <taxon>Muricoccus</taxon>
    </lineage>
</organism>
<dbReference type="Pfam" id="PF01593">
    <property type="entry name" value="Amino_oxidase"/>
    <property type="match status" value="2"/>
</dbReference>
<evidence type="ECO:0000259" key="1">
    <source>
        <dbReference type="Pfam" id="PF01593"/>
    </source>
</evidence>
<dbReference type="Gene3D" id="1.10.3110.10">
    <property type="entry name" value="protoporphyrinogen ix oxidase, domain 3"/>
    <property type="match status" value="1"/>
</dbReference>
<feature type="domain" description="Amine oxidase" evidence="1">
    <location>
        <begin position="10"/>
        <end position="270"/>
    </location>
</feature>
<dbReference type="OrthoDB" id="7849608at2"/>
<protein>
    <submittedName>
        <fullName evidence="2">Predicted NAD/FAD-binding protein</fullName>
    </submittedName>
</protein>
<keyword evidence="3" id="KW-1185">Reference proteome</keyword>
<evidence type="ECO:0000313" key="3">
    <source>
        <dbReference type="Proteomes" id="UP000184387"/>
    </source>
</evidence>
<dbReference type="InterPro" id="IPR050464">
    <property type="entry name" value="Zeta_carotene_desat/Oxidored"/>
</dbReference>
<dbReference type="RefSeq" id="WP_073131169.1">
    <property type="nucleotide sequence ID" value="NZ_FQZF01000003.1"/>
</dbReference>
<gene>
    <name evidence="2" type="ORF">SAMN02745194_00517</name>
</gene>
<evidence type="ECO:0000313" key="2">
    <source>
        <dbReference type="EMBL" id="SHI53547.1"/>
    </source>
</evidence>
<sequence>MTTHVIGAGLAGLAAALAVRGPVVVHEAAVVAGGRARALPDGTDNGTHALLGANRVALDFLRDVGALEHWVEPEPEGLPVLDLADGRARRMALSPLGWLRAAKRPDGLTARALAALMRLAGPGDRAVGPALAEHPAFLRGFVEPLVIAALNTPVAEASSRRLAAVLRRVGTPGAARLLVARRGLGPDLVEPALAALRSRGGTVRHNARLRALRIEHHRLTALDFGDELVVLGEGDRVILALPPWEAARLVPGLRVPAEHAPILNLHFTHAAPGPVRFLGVLGGLCQWVLVRPGAIAVTVSAADAEAQEATADLAPRAWSEIRALARAFALPGEWPEAPPPCRAIKERRATPRHRPGDPPPPPILALPNLALAGDWMEPVLPATIDAAIRAGRRAARALG</sequence>
<dbReference type="AlphaFoldDB" id="A0A1M6BXX9"/>
<accession>A0A1M6BXX9</accession>
<dbReference type="PANTHER" id="PTHR42923:SF47">
    <property type="entry name" value="BLR3003 PROTEIN"/>
    <property type="match status" value="1"/>
</dbReference>
<dbReference type="GO" id="GO:0016491">
    <property type="term" value="F:oxidoreductase activity"/>
    <property type="evidence" value="ECO:0007669"/>
    <property type="project" value="InterPro"/>
</dbReference>
<proteinExistence type="predicted"/>
<dbReference type="Proteomes" id="UP000184387">
    <property type="component" value="Unassembled WGS sequence"/>
</dbReference>
<name>A0A1M6BXX9_9PROT</name>
<dbReference type="PANTHER" id="PTHR42923">
    <property type="entry name" value="PROTOPORPHYRINOGEN OXIDASE"/>
    <property type="match status" value="1"/>
</dbReference>